<organism evidence="2 3">
    <name type="scientific">Pseudosporangium ferrugineum</name>
    <dbReference type="NCBI Taxonomy" id="439699"/>
    <lineage>
        <taxon>Bacteria</taxon>
        <taxon>Bacillati</taxon>
        <taxon>Actinomycetota</taxon>
        <taxon>Actinomycetes</taxon>
        <taxon>Micromonosporales</taxon>
        <taxon>Micromonosporaceae</taxon>
        <taxon>Pseudosporangium</taxon>
    </lineage>
</organism>
<evidence type="ECO:0000256" key="1">
    <source>
        <dbReference type="SAM" id="Phobius"/>
    </source>
</evidence>
<reference evidence="2 3" key="1">
    <citation type="submission" date="2018-03" db="EMBL/GenBank/DDBJ databases">
        <title>Genomic Encyclopedia of Archaeal and Bacterial Type Strains, Phase II (KMG-II): from individual species to whole genera.</title>
        <authorList>
            <person name="Goeker M."/>
        </authorList>
    </citation>
    <scope>NUCLEOTIDE SEQUENCE [LARGE SCALE GENOMIC DNA]</scope>
    <source>
        <strain evidence="2 3">DSM 45348</strain>
    </source>
</reference>
<evidence type="ECO:0000313" key="2">
    <source>
        <dbReference type="EMBL" id="PRY31408.1"/>
    </source>
</evidence>
<keyword evidence="3" id="KW-1185">Reference proteome</keyword>
<evidence type="ECO:0000313" key="3">
    <source>
        <dbReference type="Proteomes" id="UP000239209"/>
    </source>
</evidence>
<protein>
    <submittedName>
        <fullName evidence="2">Uncharacterized protein</fullName>
    </submittedName>
</protein>
<keyword evidence="1" id="KW-0472">Membrane</keyword>
<name>A0A2T0SDB4_9ACTN</name>
<keyword evidence="1" id="KW-0812">Transmembrane</keyword>
<dbReference type="AlphaFoldDB" id="A0A2T0SDB4"/>
<accession>A0A2T0SDB4</accession>
<dbReference type="RefSeq" id="WP_146163996.1">
    <property type="nucleotide sequence ID" value="NZ_PVZG01000003.1"/>
</dbReference>
<keyword evidence="1" id="KW-1133">Transmembrane helix</keyword>
<dbReference type="Proteomes" id="UP000239209">
    <property type="component" value="Unassembled WGS sequence"/>
</dbReference>
<proteinExistence type="predicted"/>
<feature type="transmembrane region" description="Helical" evidence="1">
    <location>
        <begin position="24"/>
        <end position="45"/>
    </location>
</feature>
<sequence length="58" mass="6535">MDAYAETAYEWLAGLIGPQSVVPWWAWAAALVMIFWGLLAPGITAGRDREEERKRLLS</sequence>
<comment type="caution">
    <text evidence="2">The sequence shown here is derived from an EMBL/GenBank/DDBJ whole genome shotgun (WGS) entry which is preliminary data.</text>
</comment>
<dbReference type="EMBL" id="PVZG01000003">
    <property type="protein sequence ID" value="PRY31408.1"/>
    <property type="molecule type" value="Genomic_DNA"/>
</dbReference>
<gene>
    <name evidence="2" type="ORF">CLV70_103295</name>
</gene>